<keyword evidence="6" id="KW-0378">Hydrolase</keyword>
<keyword evidence="4" id="KW-1278">Translocase</keyword>
<dbReference type="EC" id="3.6.3.-" evidence="6"/>
<dbReference type="InterPro" id="IPR003593">
    <property type="entry name" value="AAA+_ATPase"/>
</dbReference>
<dbReference type="InterPro" id="IPR027417">
    <property type="entry name" value="P-loop_NTPase"/>
</dbReference>
<evidence type="ECO:0000256" key="1">
    <source>
        <dbReference type="ARBA" id="ARBA00022448"/>
    </source>
</evidence>
<evidence type="ECO:0000256" key="2">
    <source>
        <dbReference type="ARBA" id="ARBA00022741"/>
    </source>
</evidence>
<organism evidence="6 7">
    <name type="scientific">Neobacillus ginsengisoli</name>
    <dbReference type="NCBI Taxonomy" id="904295"/>
    <lineage>
        <taxon>Bacteria</taxon>
        <taxon>Bacillati</taxon>
        <taxon>Bacillota</taxon>
        <taxon>Bacilli</taxon>
        <taxon>Bacillales</taxon>
        <taxon>Bacillaceae</taxon>
        <taxon>Neobacillus</taxon>
    </lineage>
</organism>
<evidence type="ECO:0000313" key="7">
    <source>
        <dbReference type="Proteomes" id="UP001224122"/>
    </source>
</evidence>
<keyword evidence="2" id="KW-0547">Nucleotide-binding</keyword>
<dbReference type="InterPro" id="IPR003439">
    <property type="entry name" value="ABC_transporter-like_ATP-bd"/>
</dbReference>
<dbReference type="PANTHER" id="PTHR42788">
    <property type="entry name" value="TAURINE IMPORT ATP-BINDING PROTEIN-RELATED"/>
    <property type="match status" value="1"/>
</dbReference>
<protein>
    <submittedName>
        <fullName evidence="6">NitT/TauT family transport system ATP-binding protein/sulfonate transport system ATP-binding protein</fullName>
        <ecNumber evidence="6">3.6.3.-</ecNumber>
    </submittedName>
</protein>
<dbReference type="PROSITE" id="PS50893">
    <property type="entry name" value="ABC_TRANSPORTER_2"/>
    <property type="match status" value="1"/>
</dbReference>
<dbReference type="PANTHER" id="PTHR42788:SF13">
    <property type="entry name" value="ALIPHATIC SULFONATES IMPORT ATP-BINDING PROTEIN SSUB"/>
    <property type="match status" value="1"/>
</dbReference>
<accession>A0ABT9Y345</accession>
<dbReference type="Proteomes" id="UP001224122">
    <property type="component" value="Unassembled WGS sequence"/>
</dbReference>
<keyword evidence="1" id="KW-0813">Transport</keyword>
<proteinExistence type="predicted"/>
<evidence type="ECO:0000313" key="6">
    <source>
        <dbReference type="EMBL" id="MDQ0202255.1"/>
    </source>
</evidence>
<name>A0ABT9Y345_9BACI</name>
<keyword evidence="3 6" id="KW-0067">ATP-binding</keyword>
<evidence type="ECO:0000259" key="5">
    <source>
        <dbReference type="PROSITE" id="PS50893"/>
    </source>
</evidence>
<evidence type="ECO:0000256" key="4">
    <source>
        <dbReference type="ARBA" id="ARBA00022967"/>
    </source>
</evidence>
<dbReference type="GO" id="GO:0005524">
    <property type="term" value="F:ATP binding"/>
    <property type="evidence" value="ECO:0007669"/>
    <property type="project" value="UniProtKB-KW"/>
</dbReference>
<reference evidence="6 7" key="1">
    <citation type="submission" date="2023-07" db="EMBL/GenBank/DDBJ databases">
        <title>Genomic Encyclopedia of Type Strains, Phase IV (KMG-IV): sequencing the most valuable type-strain genomes for metagenomic binning, comparative biology and taxonomic classification.</title>
        <authorList>
            <person name="Goeker M."/>
        </authorList>
    </citation>
    <scope>NUCLEOTIDE SEQUENCE [LARGE SCALE GENOMIC DNA]</scope>
    <source>
        <strain evidence="6 7">DSM 27594</strain>
    </source>
</reference>
<dbReference type="GO" id="GO:0016787">
    <property type="term" value="F:hydrolase activity"/>
    <property type="evidence" value="ECO:0007669"/>
    <property type="project" value="UniProtKB-KW"/>
</dbReference>
<keyword evidence="7" id="KW-1185">Reference proteome</keyword>
<dbReference type="InterPro" id="IPR050166">
    <property type="entry name" value="ABC_transporter_ATP-bind"/>
</dbReference>
<evidence type="ECO:0000256" key="3">
    <source>
        <dbReference type="ARBA" id="ARBA00022840"/>
    </source>
</evidence>
<dbReference type="SUPFAM" id="SSF52540">
    <property type="entry name" value="P-loop containing nucleoside triphosphate hydrolases"/>
    <property type="match status" value="1"/>
</dbReference>
<dbReference type="PROSITE" id="PS00211">
    <property type="entry name" value="ABC_TRANSPORTER_1"/>
    <property type="match status" value="1"/>
</dbReference>
<dbReference type="Pfam" id="PF00005">
    <property type="entry name" value="ABC_tran"/>
    <property type="match status" value="1"/>
</dbReference>
<dbReference type="InterPro" id="IPR017871">
    <property type="entry name" value="ABC_transporter-like_CS"/>
</dbReference>
<feature type="domain" description="ABC transporter" evidence="5">
    <location>
        <begin position="34"/>
        <end position="265"/>
    </location>
</feature>
<gene>
    <name evidence="6" type="ORF">J2S10_005492</name>
</gene>
<sequence>MVCKMVTPVVKEFEKIVKPHTKETVVPHIGKPKLVIKEVGKVFKTKRGETTALEKTSFAINEGEFVTILGPSGCGKSTVLRIVAGLEEATSGQVLLDGQEINGPGPDRGMVFQSYTLYPWLTVKDNITFGLKLKGVSQKERDDVARHYLQLIGLEGFEKHFPIQLSGGMKQRVAIARALANDPKILLMDEPFGALDAQTRNIMQEVLLKAWEESKKTILFITHDVDESIFLADSVYVMTARPGRLKKKVPIDLERPRDFSVKATLEFAEYKEELLSLIREESLKSIK</sequence>
<dbReference type="CDD" id="cd03293">
    <property type="entry name" value="ABC_NrtD_SsuB_transporters"/>
    <property type="match status" value="1"/>
</dbReference>
<dbReference type="SMART" id="SM00382">
    <property type="entry name" value="AAA"/>
    <property type="match status" value="1"/>
</dbReference>
<dbReference type="Gene3D" id="3.40.50.300">
    <property type="entry name" value="P-loop containing nucleotide triphosphate hydrolases"/>
    <property type="match status" value="1"/>
</dbReference>
<comment type="caution">
    <text evidence="6">The sequence shown here is derived from an EMBL/GenBank/DDBJ whole genome shotgun (WGS) entry which is preliminary data.</text>
</comment>
<dbReference type="EMBL" id="JAUSTW010000021">
    <property type="protein sequence ID" value="MDQ0202255.1"/>
    <property type="molecule type" value="Genomic_DNA"/>
</dbReference>